<sequence length="185" mass="21054">MNLPIGPFDVILADPPWRFASNSDAKPGRNARRHYDCMSLDEICALPVKDSAAKNALLLMWVTVPFAHMADQVVRAWGFRAKSQLIWCKQRIGTGYWVRNKHEICVLATRGRFPCPSPALFPTSIIPGEQRGHSRKPEWVQDVIDERLPDSRKLEMFARRPRGGWTVWGNEVEKFQEVGNACPSI</sequence>
<dbReference type="SUPFAM" id="SSF53335">
    <property type="entry name" value="S-adenosyl-L-methionine-dependent methyltransferases"/>
    <property type="match status" value="1"/>
</dbReference>
<dbReference type="PROSITE" id="PS51143">
    <property type="entry name" value="MT_A70"/>
    <property type="match status" value="1"/>
</dbReference>
<keyword evidence="6" id="KW-1185">Reference proteome</keyword>
<protein>
    <submittedName>
        <fullName evidence="5">DNA methyltransferase</fullName>
    </submittedName>
</protein>
<dbReference type="Proteomes" id="UP000273516">
    <property type="component" value="Unassembled WGS sequence"/>
</dbReference>
<dbReference type="GO" id="GO:0003676">
    <property type="term" value="F:nucleic acid binding"/>
    <property type="evidence" value="ECO:0007669"/>
    <property type="project" value="InterPro"/>
</dbReference>
<dbReference type="InterPro" id="IPR029063">
    <property type="entry name" value="SAM-dependent_MTases_sf"/>
</dbReference>
<dbReference type="PANTHER" id="PTHR12829:SF7">
    <property type="entry name" value="N6-ADENOSINE-METHYLTRANSFERASE CATALYTIC SUBUNIT"/>
    <property type="match status" value="1"/>
</dbReference>
<evidence type="ECO:0000313" key="5">
    <source>
        <dbReference type="EMBL" id="RMC33742.1"/>
    </source>
</evidence>
<organism evidence="5 6">
    <name type="scientific">Paracoccus alkanivorans</name>
    <dbReference type="NCBI Taxonomy" id="2116655"/>
    <lineage>
        <taxon>Bacteria</taxon>
        <taxon>Pseudomonadati</taxon>
        <taxon>Pseudomonadota</taxon>
        <taxon>Alphaproteobacteria</taxon>
        <taxon>Rhodobacterales</taxon>
        <taxon>Paracoccaceae</taxon>
        <taxon>Paracoccus</taxon>
    </lineage>
</organism>
<accession>A0A3M0M7H7</accession>
<evidence type="ECO:0000256" key="3">
    <source>
        <dbReference type="ARBA" id="ARBA00022691"/>
    </source>
</evidence>
<dbReference type="RefSeq" id="WP_122113296.1">
    <property type="nucleotide sequence ID" value="NZ_QOKZ01000006.1"/>
</dbReference>
<dbReference type="InterPro" id="IPR007757">
    <property type="entry name" value="MT-A70-like"/>
</dbReference>
<evidence type="ECO:0000256" key="1">
    <source>
        <dbReference type="ARBA" id="ARBA00022603"/>
    </source>
</evidence>
<keyword evidence="2 5" id="KW-0808">Transferase</keyword>
<reference evidence="5 6" key="1">
    <citation type="submission" date="2018-07" db="EMBL/GenBank/DDBJ databases">
        <authorList>
            <person name="Zhang Y."/>
            <person name="Wang L."/>
            <person name="Ma S."/>
        </authorList>
    </citation>
    <scope>NUCLEOTIDE SEQUENCE [LARGE SCALE GENOMIC DNA]</scope>
    <source>
        <strain evidence="5 6">4-2</strain>
    </source>
</reference>
<proteinExistence type="inferred from homology"/>
<comment type="caution">
    <text evidence="5">The sequence shown here is derived from an EMBL/GenBank/DDBJ whole genome shotgun (WGS) entry which is preliminary data.</text>
</comment>
<evidence type="ECO:0000256" key="4">
    <source>
        <dbReference type="PROSITE-ProRule" id="PRU00489"/>
    </source>
</evidence>
<dbReference type="Pfam" id="PF05063">
    <property type="entry name" value="MT-A70"/>
    <property type="match status" value="1"/>
</dbReference>
<gene>
    <name evidence="5" type="ORF">C9E81_15680</name>
</gene>
<keyword evidence="3" id="KW-0949">S-adenosyl-L-methionine</keyword>
<keyword evidence="1 5" id="KW-0489">Methyltransferase</keyword>
<comment type="similarity">
    <text evidence="4">Belongs to the MT-A70-like family.</text>
</comment>
<dbReference type="PANTHER" id="PTHR12829">
    <property type="entry name" value="N6-ADENOSINE-METHYLTRANSFERASE"/>
    <property type="match status" value="1"/>
</dbReference>
<dbReference type="AlphaFoldDB" id="A0A3M0M7H7"/>
<dbReference type="GO" id="GO:0008168">
    <property type="term" value="F:methyltransferase activity"/>
    <property type="evidence" value="ECO:0007669"/>
    <property type="project" value="UniProtKB-KW"/>
</dbReference>
<dbReference type="OrthoDB" id="9800596at2"/>
<name>A0A3M0M7H7_9RHOB</name>
<dbReference type="PROSITE" id="PS00092">
    <property type="entry name" value="N6_MTASE"/>
    <property type="match status" value="1"/>
</dbReference>
<dbReference type="GO" id="GO:0032259">
    <property type="term" value="P:methylation"/>
    <property type="evidence" value="ECO:0007669"/>
    <property type="project" value="UniProtKB-KW"/>
</dbReference>
<evidence type="ECO:0000256" key="2">
    <source>
        <dbReference type="ARBA" id="ARBA00022679"/>
    </source>
</evidence>
<dbReference type="InterPro" id="IPR002052">
    <property type="entry name" value="DNA_methylase_N6_adenine_CS"/>
</dbReference>
<evidence type="ECO:0000313" key="6">
    <source>
        <dbReference type="Proteomes" id="UP000273516"/>
    </source>
</evidence>
<dbReference type="EMBL" id="QOKZ01000006">
    <property type="protein sequence ID" value="RMC33742.1"/>
    <property type="molecule type" value="Genomic_DNA"/>
</dbReference>